<keyword evidence="1" id="KW-0472">Membrane</keyword>
<reference evidence="2 3" key="1">
    <citation type="journal article" date="2007" name="Int. J. Syst. Evol. Microbiol.">
        <title>Description of Pelomonas aquatica sp. nov. and Pelomonas puraquae sp. nov., isolated from industrial and haemodialysis water.</title>
        <authorList>
            <person name="Gomila M."/>
            <person name="Bowien B."/>
            <person name="Falsen E."/>
            <person name="Moore E.R."/>
            <person name="Lalucat J."/>
        </authorList>
    </citation>
    <scope>NUCLEOTIDE SEQUENCE [LARGE SCALE GENOMIC DNA]</scope>
    <source>
        <strain evidence="2 3">CCUG 52769</strain>
    </source>
</reference>
<proteinExistence type="predicted"/>
<feature type="transmembrane region" description="Helical" evidence="1">
    <location>
        <begin position="139"/>
        <end position="166"/>
    </location>
</feature>
<evidence type="ECO:0000313" key="2">
    <source>
        <dbReference type="EMBL" id="OWQ96210.1"/>
    </source>
</evidence>
<gene>
    <name evidence="2" type="ORF">CDO81_27360</name>
</gene>
<evidence type="ECO:0000256" key="1">
    <source>
        <dbReference type="SAM" id="Phobius"/>
    </source>
</evidence>
<keyword evidence="1" id="KW-0812">Transmembrane</keyword>
<keyword evidence="3" id="KW-1185">Reference proteome</keyword>
<dbReference type="EMBL" id="NISI01000034">
    <property type="protein sequence ID" value="OWQ96210.1"/>
    <property type="molecule type" value="Genomic_DNA"/>
</dbReference>
<organism evidence="2 3">
    <name type="scientific">Roseateles puraquae</name>
    <dbReference type="NCBI Taxonomy" id="431059"/>
    <lineage>
        <taxon>Bacteria</taxon>
        <taxon>Pseudomonadati</taxon>
        <taxon>Pseudomonadota</taxon>
        <taxon>Betaproteobacteria</taxon>
        <taxon>Burkholderiales</taxon>
        <taxon>Sphaerotilaceae</taxon>
        <taxon>Roseateles</taxon>
    </lineage>
</organism>
<feature type="transmembrane region" description="Helical" evidence="1">
    <location>
        <begin position="59"/>
        <end position="78"/>
    </location>
</feature>
<sequence>MTRLRFTFASCLLFAIFGPLVAVLTYVALLAADKQAIYLQGGGTLLLVGYAYLFGALQAVLYGGLTCVGLLGMARFWPSLVAGSSQLRRTLAAQLMGLIVVLLLQGPPLILRGKKVLAGGTDLLASVAKVWEFERSGTALIGLVPFVAWYLFPTIICASLVGWLLVPRLSRQSASGSQAPQTQVHGLNET</sequence>
<keyword evidence="1" id="KW-1133">Transmembrane helix</keyword>
<name>A0A254MYV7_9BURK</name>
<dbReference type="Proteomes" id="UP000197446">
    <property type="component" value="Unassembled WGS sequence"/>
</dbReference>
<feature type="transmembrane region" description="Helical" evidence="1">
    <location>
        <begin position="6"/>
        <end position="29"/>
    </location>
</feature>
<protein>
    <submittedName>
        <fullName evidence="2">Uncharacterized protein</fullName>
    </submittedName>
</protein>
<dbReference type="AlphaFoldDB" id="A0A254MYV7"/>
<dbReference type="RefSeq" id="WP_088486435.1">
    <property type="nucleotide sequence ID" value="NZ_NISI01000034.1"/>
</dbReference>
<feature type="transmembrane region" description="Helical" evidence="1">
    <location>
        <begin position="90"/>
        <end position="110"/>
    </location>
</feature>
<comment type="caution">
    <text evidence="2">The sequence shown here is derived from an EMBL/GenBank/DDBJ whole genome shotgun (WGS) entry which is preliminary data.</text>
</comment>
<evidence type="ECO:0000313" key="3">
    <source>
        <dbReference type="Proteomes" id="UP000197446"/>
    </source>
</evidence>
<accession>A0A254MYV7</accession>